<dbReference type="PROSITE" id="PS51257">
    <property type="entry name" value="PROKAR_LIPOPROTEIN"/>
    <property type="match status" value="1"/>
</dbReference>
<dbReference type="Pfam" id="PF05504">
    <property type="entry name" value="Spore_GerAC"/>
    <property type="match status" value="1"/>
</dbReference>
<dbReference type="PANTHER" id="PTHR35789">
    <property type="entry name" value="SPORE GERMINATION PROTEIN B3"/>
    <property type="match status" value="1"/>
</dbReference>
<accession>A0A4R6U660</accession>
<dbReference type="Gene3D" id="3.30.300.210">
    <property type="entry name" value="Nutrient germinant receptor protein C, domain 3"/>
    <property type="match status" value="1"/>
</dbReference>
<evidence type="ECO:0000256" key="4">
    <source>
        <dbReference type="ARBA" id="ARBA00022729"/>
    </source>
</evidence>
<dbReference type="RefSeq" id="WP_133578893.1">
    <property type="nucleotide sequence ID" value="NZ_SNYJ01000002.1"/>
</dbReference>
<comment type="similarity">
    <text evidence="2">Belongs to the GerABKC lipoprotein family.</text>
</comment>
<dbReference type="InterPro" id="IPR008844">
    <property type="entry name" value="Spore_GerAC-like"/>
</dbReference>
<evidence type="ECO:0000259" key="8">
    <source>
        <dbReference type="Pfam" id="PF05504"/>
    </source>
</evidence>
<dbReference type="OrthoDB" id="9816067at2"/>
<name>A0A4R6U660_9BACI</name>
<dbReference type="NCBIfam" id="TIGR02887">
    <property type="entry name" value="spore_ger_x_C"/>
    <property type="match status" value="1"/>
</dbReference>
<evidence type="ECO:0000256" key="6">
    <source>
        <dbReference type="ARBA" id="ARBA00023139"/>
    </source>
</evidence>
<dbReference type="GO" id="GO:0009847">
    <property type="term" value="P:spore germination"/>
    <property type="evidence" value="ECO:0007669"/>
    <property type="project" value="InterPro"/>
</dbReference>
<dbReference type="AlphaFoldDB" id="A0A4R6U660"/>
<evidence type="ECO:0000256" key="5">
    <source>
        <dbReference type="ARBA" id="ARBA00023136"/>
    </source>
</evidence>
<evidence type="ECO:0000313" key="11">
    <source>
        <dbReference type="Proteomes" id="UP000295632"/>
    </source>
</evidence>
<evidence type="ECO:0000259" key="9">
    <source>
        <dbReference type="Pfam" id="PF25198"/>
    </source>
</evidence>
<keyword evidence="5" id="KW-0472">Membrane</keyword>
<dbReference type="PANTHER" id="PTHR35789:SF1">
    <property type="entry name" value="SPORE GERMINATION PROTEIN B3"/>
    <property type="match status" value="1"/>
</dbReference>
<sequence>MKRSSNLLLIVGLLLLTGCWDSKELTQLAIIQGTGIDVSDEGDMPVKVTLGVLNPTGQGMSSSQASPGFKMNLVQGRGRSIATAIAHARLSAGKNFYWGNNDSLIFSEEVAKEGILGHIDYFGRFPEAVLRQHIFTTSGNAEDFLKLSTQTGKQIPKLLRNYTSLGFSIRTNLLELIGMVNDAGHIAIVPRIGIRSLGEGDPALALTGISVLKKGKLQATIPPKLRDELLWMRGELKETVITVPVLDQKATFSLIITETQTKLTPIIKNGRFIINVHVTNWGEYNQNETDMKPLDIQDNEKMEQQAKLYIGKRLNDMIQYAQQEIGLDVFGYGEKFNNRYPKVMKQLDQKDEWDTVFKNIEIQVKQDLIIERTGLITEIYHPTEEK</sequence>
<organism evidence="10 11">
    <name type="scientific">Aureibacillus halotolerans</name>
    <dbReference type="NCBI Taxonomy" id="1508390"/>
    <lineage>
        <taxon>Bacteria</taxon>
        <taxon>Bacillati</taxon>
        <taxon>Bacillota</taxon>
        <taxon>Bacilli</taxon>
        <taxon>Bacillales</taxon>
        <taxon>Bacillaceae</taxon>
        <taxon>Aureibacillus</taxon>
    </lineage>
</organism>
<keyword evidence="6" id="KW-0564">Palmitate</keyword>
<feature type="domain" description="Spore germination GerAC-like C-terminal" evidence="8">
    <location>
        <begin position="207"/>
        <end position="374"/>
    </location>
</feature>
<dbReference type="EMBL" id="SNYJ01000002">
    <property type="protein sequence ID" value="TDQ41990.1"/>
    <property type="molecule type" value="Genomic_DNA"/>
</dbReference>
<gene>
    <name evidence="10" type="ORF">EV213_10218</name>
</gene>
<evidence type="ECO:0000313" key="10">
    <source>
        <dbReference type="EMBL" id="TDQ41990.1"/>
    </source>
</evidence>
<dbReference type="InterPro" id="IPR057336">
    <property type="entry name" value="GerAC_N"/>
</dbReference>
<protein>
    <submittedName>
        <fullName evidence="10">Ger(X)C family germination protein</fullName>
    </submittedName>
</protein>
<proteinExistence type="inferred from homology"/>
<reference evidence="10 11" key="1">
    <citation type="submission" date="2019-03" db="EMBL/GenBank/DDBJ databases">
        <title>Genomic Encyclopedia of Type Strains, Phase IV (KMG-IV): sequencing the most valuable type-strain genomes for metagenomic binning, comparative biology and taxonomic classification.</title>
        <authorList>
            <person name="Goeker M."/>
        </authorList>
    </citation>
    <scope>NUCLEOTIDE SEQUENCE [LARGE SCALE GENOMIC DNA]</scope>
    <source>
        <strain evidence="10 11">DSM 28697</strain>
    </source>
</reference>
<dbReference type="Proteomes" id="UP000295632">
    <property type="component" value="Unassembled WGS sequence"/>
</dbReference>
<keyword evidence="7" id="KW-0449">Lipoprotein</keyword>
<keyword evidence="11" id="KW-1185">Reference proteome</keyword>
<dbReference type="GO" id="GO:0016020">
    <property type="term" value="C:membrane"/>
    <property type="evidence" value="ECO:0007669"/>
    <property type="project" value="UniProtKB-SubCell"/>
</dbReference>
<dbReference type="InterPro" id="IPR038501">
    <property type="entry name" value="Spore_GerAC_C_sf"/>
</dbReference>
<evidence type="ECO:0000256" key="7">
    <source>
        <dbReference type="ARBA" id="ARBA00023288"/>
    </source>
</evidence>
<keyword evidence="4" id="KW-0732">Signal</keyword>
<feature type="domain" description="Spore germination protein N-terminal" evidence="9">
    <location>
        <begin position="21"/>
        <end position="193"/>
    </location>
</feature>
<comment type="subcellular location">
    <subcellularLocation>
        <location evidence="1">Membrane</location>
        <topology evidence="1">Lipid-anchor</topology>
    </subcellularLocation>
</comment>
<evidence type="ECO:0000256" key="2">
    <source>
        <dbReference type="ARBA" id="ARBA00007886"/>
    </source>
</evidence>
<dbReference type="InterPro" id="IPR046953">
    <property type="entry name" value="Spore_GerAC-like_C"/>
</dbReference>
<keyword evidence="3" id="KW-0309">Germination</keyword>
<evidence type="ECO:0000256" key="1">
    <source>
        <dbReference type="ARBA" id="ARBA00004635"/>
    </source>
</evidence>
<dbReference type="Pfam" id="PF25198">
    <property type="entry name" value="Spore_GerAC_N"/>
    <property type="match status" value="1"/>
</dbReference>
<comment type="caution">
    <text evidence="10">The sequence shown here is derived from an EMBL/GenBank/DDBJ whole genome shotgun (WGS) entry which is preliminary data.</text>
</comment>
<evidence type="ECO:0000256" key="3">
    <source>
        <dbReference type="ARBA" id="ARBA00022544"/>
    </source>
</evidence>